<dbReference type="Proteomes" id="UP000526233">
    <property type="component" value="Unassembled WGS sequence"/>
</dbReference>
<dbReference type="Proteomes" id="UP000216188">
    <property type="component" value="Unassembled WGS sequence"/>
</dbReference>
<comment type="similarity">
    <text evidence="2">Belongs to the HAD-like hydrolase superfamily. CbbY/CbbZ/Gph/YieH family.</text>
</comment>
<gene>
    <name evidence="7" type="ORF">CEV34_5288</name>
    <name evidence="6" type="ORF">EHE22_06605</name>
</gene>
<dbReference type="EMBL" id="PKQI01000001">
    <property type="protein sequence ID" value="NNV20098.1"/>
    <property type="molecule type" value="Genomic_DNA"/>
</dbReference>
<dbReference type="PRINTS" id="PR00413">
    <property type="entry name" value="HADHALOGNASE"/>
</dbReference>
<evidence type="ECO:0000313" key="9">
    <source>
        <dbReference type="Proteomes" id="UP000526233"/>
    </source>
</evidence>
<dbReference type="NCBIfam" id="TIGR01509">
    <property type="entry name" value="HAD-SF-IA-v3"/>
    <property type="match status" value="1"/>
</dbReference>
<evidence type="ECO:0000256" key="2">
    <source>
        <dbReference type="ARBA" id="ARBA00006171"/>
    </source>
</evidence>
<evidence type="ECO:0000256" key="1">
    <source>
        <dbReference type="ARBA" id="ARBA00001946"/>
    </source>
</evidence>
<dbReference type="Pfam" id="PF00702">
    <property type="entry name" value="Hydrolase"/>
    <property type="match status" value="1"/>
</dbReference>
<sequence>MSARAVLFDMDGTLVDSEPFHYETLLEAIAAFSGVVPDNFENRVTGTTIADCHALLRNETGFTADLDAFVTAKYAAYVSGAIRLKLRPGAAEVLAYLDKAGIPYAIVSNSDRMLMDANLRAVGLQRPDFISVSRNDVREGKPSAEPYLRGAYLLGVESSQCIVVEDSVPGAHSGLAAGMTVIGWPEPHRTDLIFPNGVLIADPENLLSSLQPLLSAVVQ</sequence>
<keyword evidence="8" id="KW-1185">Reference proteome</keyword>
<dbReference type="InterPro" id="IPR051600">
    <property type="entry name" value="Beta-PGM-like"/>
</dbReference>
<reference evidence="6 9" key="2">
    <citation type="submission" date="2018-11" db="EMBL/GenBank/DDBJ databases">
        <title>Genome sequencing and analysis.</title>
        <authorList>
            <person name="Huang Y.-T."/>
        </authorList>
    </citation>
    <scope>NUCLEOTIDE SEQUENCE [LARGE SCALE GENOMIC DNA]</scope>
    <source>
        <strain evidence="6 9">SHIN</strain>
    </source>
</reference>
<dbReference type="Gene3D" id="3.40.50.1000">
    <property type="entry name" value="HAD superfamily/HAD-like"/>
    <property type="match status" value="1"/>
</dbReference>
<reference evidence="7 8" key="1">
    <citation type="submission" date="2017-07" db="EMBL/GenBank/DDBJ databases">
        <title>Phylogenetic study on the rhizospheric bacterium Ochrobactrum sp. A44.</title>
        <authorList>
            <person name="Krzyzanowska D.M."/>
            <person name="Ossowicki A."/>
            <person name="Rajewska M."/>
            <person name="Maciag T."/>
            <person name="Kaczynski Z."/>
            <person name="Czerwicka M."/>
            <person name="Jafra S."/>
        </authorList>
    </citation>
    <scope>NUCLEOTIDE SEQUENCE [LARGE SCALE GENOMIC DNA]</scope>
    <source>
        <strain evidence="7 8">CCUG 30717</strain>
    </source>
</reference>
<organism evidence="7 8">
    <name type="scientific">Brucella pseudogrignonensis</name>
    <dbReference type="NCBI Taxonomy" id="419475"/>
    <lineage>
        <taxon>Bacteria</taxon>
        <taxon>Pseudomonadati</taxon>
        <taxon>Pseudomonadota</taxon>
        <taxon>Alphaproteobacteria</taxon>
        <taxon>Hyphomicrobiales</taxon>
        <taxon>Brucellaceae</taxon>
        <taxon>Brucella/Ochrobactrum group</taxon>
        <taxon>Brucella</taxon>
    </lineage>
</organism>
<accession>A0A256G133</accession>
<dbReference type="EMBL" id="NNRM01000052">
    <property type="protein sequence ID" value="OYR20792.1"/>
    <property type="molecule type" value="Genomic_DNA"/>
</dbReference>
<dbReference type="InterPro" id="IPR023198">
    <property type="entry name" value="PGP-like_dom2"/>
</dbReference>
<protein>
    <submittedName>
        <fullName evidence="6">HAD family phosphatase</fullName>
    </submittedName>
    <submittedName>
        <fullName evidence="7">HAD hydrolase, IA, variant 3 family protein</fullName>
    </submittedName>
</protein>
<dbReference type="AlphaFoldDB" id="A0A256G133"/>
<evidence type="ECO:0000313" key="6">
    <source>
        <dbReference type="EMBL" id="NNV20098.1"/>
    </source>
</evidence>
<evidence type="ECO:0000313" key="7">
    <source>
        <dbReference type="EMBL" id="OYR20792.1"/>
    </source>
</evidence>
<dbReference type="SFLD" id="SFLDG01135">
    <property type="entry name" value="C1.5.6:_HAD__Beta-PGM__Phospha"/>
    <property type="match status" value="1"/>
</dbReference>
<evidence type="ECO:0000256" key="5">
    <source>
        <dbReference type="ARBA" id="ARBA00023277"/>
    </source>
</evidence>
<dbReference type="PANTHER" id="PTHR46193">
    <property type="entry name" value="6-PHOSPHOGLUCONATE PHOSPHATASE"/>
    <property type="match status" value="1"/>
</dbReference>
<dbReference type="InterPro" id="IPR036412">
    <property type="entry name" value="HAD-like_sf"/>
</dbReference>
<comment type="caution">
    <text evidence="7">The sequence shown here is derived from an EMBL/GenBank/DDBJ whole genome shotgun (WGS) entry which is preliminary data.</text>
</comment>
<dbReference type="InterPro" id="IPR023214">
    <property type="entry name" value="HAD_sf"/>
</dbReference>
<dbReference type="STRING" id="419475.A8A54_16210"/>
<dbReference type="GO" id="GO:0016787">
    <property type="term" value="F:hydrolase activity"/>
    <property type="evidence" value="ECO:0007669"/>
    <property type="project" value="UniProtKB-KW"/>
</dbReference>
<dbReference type="SUPFAM" id="SSF56784">
    <property type="entry name" value="HAD-like"/>
    <property type="match status" value="1"/>
</dbReference>
<dbReference type="CDD" id="cd07505">
    <property type="entry name" value="HAD_BPGM-like"/>
    <property type="match status" value="1"/>
</dbReference>
<keyword evidence="3" id="KW-0479">Metal-binding</keyword>
<proteinExistence type="inferred from homology"/>
<evidence type="ECO:0000256" key="4">
    <source>
        <dbReference type="ARBA" id="ARBA00022842"/>
    </source>
</evidence>
<dbReference type="SFLD" id="SFLDG01129">
    <property type="entry name" value="C1.5:_HAD__Beta-PGM__Phosphata"/>
    <property type="match status" value="1"/>
</dbReference>
<comment type="cofactor">
    <cofactor evidence="1">
        <name>Mg(2+)</name>
        <dbReference type="ChEBI" id="CHEBI:18420"/>
    </cofactor>
</comment>
<dbReference type="InterPro" id="IPR006439">
    <property type="entry name" value="HAD-SF_hydro_IA"/>
</dbReference>
<evidence type="ECO:0000256" key="3">
    <source>
        <dbReference type="ARBA" id="ARBA00022723"/>
    </source>
</evidence>
<keyword evidence="7" id="KW-0378">Hydrolase</keyword>
<name>A0A256G133_9HYPH</name>
<dbReference type="GO" id="GO:0046872">
    <property type="term" value="F:metal ion binding"/>
    <property type="evidence" value="ECO:0007669"/>
    <property type="project" value="UniProtKB-KW"/>
</dbReference>
<dbReference type="Gene3D" id="1.10.150.240">
    <property type="entry name" value="Putative phosphatase, domain 2"/>
    <property type="match status" value="1"/>
</dbReference>
<keyword evidence="4" id="KW-0460">Magnesium</keyword>
<evidence type="ECO:0000313" key="8">
    <source>
        <dbReference type="Proteomes" id="UP000216188"/>
    </source>
</evidence>
<dbReference type="RefSeq" id="WP_007880062.1">
    <property type="nucleotide sequence ID" value="NZ_CAXURC020000002.1"/>
</dbReference>
<keyword evidence="5" id="KW-0119">Carbohydrate metabolism</keyword>
<dbReference type="PANTHER" id="PTHR46193:SF18">
    <property type="entry name" value="HEXITOL PHOSPHATASE B"/>
    <property type="match status" value="1"/>
</dbReference>
<dbReference type="FunFam" id="3.40.50.1000:FF:000162">
    <property type="entry name" value="HAD-like protein"/>
    <property type="match status" value="1"/>
</dbReference>
<dbReference type="SFLD" id="SFLDS00003">
    <property type="entry name" value="Haloacid_Dehalogenase"/>
    <property type="match status" value="1"/>
</dbReference>